<keyword evidence="5 13" id="KW-0808">Transferase</keyword>
<dbReference type="GO" id="GO:0004673">
    <property type="term" value="F:protein histidine kinase activity"/>
    <property type="evidence" value="ECO:0007669"/>
    <property type="project" value="UniProtKB-EC"/>
</dbReference>
<dbReference type="Gene3D" id="3.30.450.40">
    <property type="match status" value="1"/>
</dbReference>
<dbReference type="Gene3D" id="6.10.340.10">
    <property type="match status" value="1"/>
</dbReference>
<organism evidence="13">
    <name type="scientific">Magnetococcus massalia (strain MO-1)</name>
    <dbReference type="NCBI Taxonomy" id="451514"/>
    <lineage>
        <taxon>Bacteria</taxon>
        <taxon>Pseudomonadati</taxon>
        <taxon>Pseudomonadota</taxon>
        <taxon>Magnetococcia</taxon>
        <taxon>Magnetococcales</taxon>
        <taxon>Magnetococcaceae</taxon>
        <taxon>Magnetococcus</taxon>
    </lineage>
</organism>
<keyword evidence="8" id="KW-0067">ATP-binding</keyword>
<dbReference type="GO" id="GO:0005524">
    <property type="term" value="F:ATP binding"/>
    <property type="evidence" value="ECO:0007669"/>
    <property type="project" value="UniProtKB-KW"/>
</dbReference>
<dbReference type="CDD" id="cd06225">
    <property type="entry name" value="HAMP"/>
    <property type="match status" value="1"/>
</dbReference>
<protein>
    <recommendedName>
        <fullName evidence="3">histidine kinase</fullName>
        <ecNumber evidence="3">2.7.13.3</ecNumber>
    </recommendedName>
</protein>
<evidence type="ECO:0000256" key="10">
    <source>
        <dbReference type="SAM" id="Phobius"/>
    </source>
</evidence>
<keyword evidence="10" id="KW-1133">Transmembrane helix</keyword>
<keyword evidence="4" id="KW-0597">Phosphoprotein</keyword>
<dbReference type="PROSITE" id="PS50109">
    <property type="entry name" value="HIS_KIN"/>
    <property type="match status" value="1"/>
</dbReference>
<dbReference type="GO" id="GO:0016020">
    <property type="term" value="C:membrane"/>
    <property type="evidence" value="ECO:0007669"/>
    <property type="project" value="UniProtKB-SubCell"/>
</dbReference>
<dbReference type="InterPro" id="IPR003594">
    <property type="entry name" value="HATPase_dom"/>
</dbReference>
<dbReference type="Pfam" id="PF00672">
    <property type="entry name" value="HAMP"/>
    <property type="match status" value="1"/>
</dbReference>
<dbReference type="Gene3D" id="3.30.565.10">
    <property type="entry name" value="Histidine kinase-like ATPase, C-terminal domain"/>
    <property type="match status" value="1"/>
</dbReference>
<keyword evidence="9" id="KW-0175">Coiled coil</keyword>
<dbReference type="CDD" id="cd00075">
    <property type="entry name" value="HATPase"/>
    <property type="match status" value="1"/>
</dbReference>
<feature type="transmembrane region" description="Helical" evidence="10">
    <location>
        <begin position="195"/>
        <end position="214"/>
    </location>
</feature>
<dbReference type="PRINTS" id="PR00344">
    <property type="entry name" value="BCTRLSENSOR"/>
</dbReference>
<keyword evidence="10" id="KW-0812">Transmembrane</keyword>
<evidence type="ECO:0000256" key="9">
    <source>
        <dbReference type="SAM" id="Coils"/>
    </source>
</evidence>
<dbReference type="InterPro" id="IPR036890">
    <property type="entry name" value="HATPase_C_sf"/>
</dbReference>
<keyword evidence="10" id="KW-0472">Membrane</keyword>
<comment type="subcellular location">
    <subcellularLocation>
        <location evidence="2">Membrane</location>
    </subcellularLocation>
</comment>
<dbReference type="InterPro" id="IPR050980">
    <property type="entry name" value="2C_sensor_his_kinase"/>
</dbReference>
<evidence type="ECO:0000313" key="13">
    <source>
        <dbReference type="EMBL" id="CRH06460.1"/>
    </source>
</evidence>
<evidence type="ECO:0000256" key="4">
    <source>
        <dbReference type="ARBA" id="ARBA00022553"/>
    </source>
</evidence>
<dbReference type="Pfam" id="PF12729">
    <property type="entry name" value="4HB_MCP_1"/>
    <property type="match status" value="1"/>
</dbReference>
<evidence type="ECO:0000256" key="8">
    <source>
        <dbReference type="ARBA" id="ARBA00022840"/>
    </source>
</evidence>
<dbReference type="InterPro" id="IPR003660">
    <property type="entry name" value="HAMP_dom"/>
</dbReference>
<name>A0A1S7LHM8_MAGMO</name>
<dbReference type="PROSITE" id="PS50885">
    <property type="entry name" value="HAMP"/>
    <property type="match status" value="1"/>
</dbReference>
<dbReference type="SUPFAM" id="SSF55781">
    <property type="entry name" value="GAF domain-like"/>
    <property type="match status" value="1"/>
</dbReference>
<dbReference type="PANTHER" id="PTHR44936:SF10">
    <property type="entry name" value="SENSOR PROTEIN RSTB"/>
    <property type="match status" value="1"/>
</dbReference>
<sequence length="737" mass="82755">MKLFSRYTNLPLFWQLLLPMVVVTLLWLSSTIYSLLGLGEAHGQLRNLYTNEVRTVFQVEDLHMRIIRIHLLLLRHLSSENAQQMSQLESKIEEQKSSLLNNLQALKRSYELGHDEETLDFAKTKQAYLLYFSSVGKLLSLSSDFEKEPAFELLNNYTRKALQRINDLTLSISSQEAFHMKSGFHDALELQKDNYLVSLLFSLLVVMMTLLIVWRTAKGTSQRLARVVDGAESLGQGNLTTRMKSHGQDEISQLVDHLNLMASNLEHTMAQERHVSLAFKHAKNEVEEANQQLLATQDQLEERVLERTKSLAASEQRLAAELTIRSAMNQLLQHTAEADSLQSVMEATLQVLLAQRFLGLSEQGAFLIMNPESRHMELGSSVNFPPSILQMCGVDPNAQCTCNEALQDGTVRYSSVTAPQEEQGKTEPVTHHFLAVPVLADANFTGLIVLLLEQAHQPTDADIFDFLQSVSAVVASAMRRLSMLTTLVQQEKLASLGEMVAGVAHEVNTPVGIGVTAASELSEKTKNFKKMYHDEGISEEELQSYLDNVAHFSELIQQNMLRAGTLVRSFKMVAVDQSSEERRHFKLKQNIEAVITSLNHMVRKQDITITLACPEKIDLYSYPGAFAQIFTNLIQNSLLHGFSAGERGRITIDVMHEGAQLVFYYRDSGCGIPLAQRKQIFEPFYTTQRTQGGSGLGMHVTFNLVTHLLEGTIICEEPDEQGAQFRISMPWDSVVMP</sequence>
<feature type="domain" description="HAMP" evidence="12">
    <location>
        <begin position="218"/>
        <end position="270"/>
    </location>
</feature>
<dbReference type="GO" id="GO:0007165">
    <property type="term" value="P:signal transduction"/>
    <property type="evidence" value="ECO:0007669"/>
    <property type="project" value="InterPro"/>
</dbReference>
<dbReference type="EC" id="2.7.13.3" evidence="3"/>
<dbReference type="EMBL" id="LO017727">
    <property type="protein sequence ID" value="CRH06460.1"/>
    <property type="molecule type" value="Genomic_DNA"/>
</dbReference>
<dbReference type="SUPFAM" id="SSF55874">
    <property type="entry name" value="ATPase domain of HSP90 chaperone/DNA topoisomerase II/histidine kinase"/>
    <property type="match status" value="1"/>
</dbReference>
<feature type="domain" description="Histidine kinase" evidence="11">
    <location>
        <begin position="502"/>
        <end position="733"/>
    </location>
</feature>
<keyword evidence="6" id="KW-0547">Nucleotide-binding</keyword>
<evidence type="ECO:0000256" key="2">
    <source>
        <dbReference type="ARBA" id="ARBA00004370"/>
    </source>
</evidence>
<evidence type="ECO:0000259" key="11">
    <source>
        <dbReference type="PROSITE" id="PS50109"/>
    </source>
</evidence>
<dbReference type="InterPro" id="IPR024478">
    <property type="entry name" value="HlyB_4HB_MCP"/>
</dbReference>
<evidence type="ECO:0000256" key="1">
    <source>
        <dbReference type="ARBA" id="ARBA00000085"/>
    </source>
</evidence>
<evidence type="ECO:0000256" key="3">
    <source>
        <dbReference type="ARBA" id="ARBA00012438"/>
    </source>
</evidence>
<dbReference type="PANTHER" id="PTHR44936">
    <property type="entry name" value="SENSOR PROTEIN CREC"/>
    <property type="match status" value="1"/>
</dbReference>
<dbReference type="Gene3D" id="1.10.287.130">
    <property type="match status" value="1"/>
</dbReference>
<dbReference type="SMART" id="SM00304">
    <property type="entry name" value="HAMP"/>
    <property type="match status" value="1"/>
</dbReference>
<evidence type="ECO:0000256" key="7">
    <source>
        <dbReference type="ARBA" id="ARBA00022777"/>
    </source>
</evidence>
<comment type="catalytic activity">
    <reaction evidence="1">
        <text>ATP + protein L-histidine = ADP + protein N-phospho-L-histidine.</text>
        <dbReference type="EC" id="2.7.13.3"/>
    </reaction>
</comment>
<evidence type="ECO:0000259" key="12">
    <source>
        <dbReference type="PROSITE" id="PS50885"/>
    </source>
</evidence>
<gene>
    <name evidence="13" type="ORF">MAGMO_2298</name>
</gene>
<dbReference type="InterPro" id="IPR029016">
    <property type="entry name" value="GAF-like_dom_sf"/>
</dbReference>
<proteinExistence type="predicted"/>
<keyword evidence="7 13" id="KW-0418">Kinase</keyword>
<feature type="transmembrane region" description="Helical" evidence="10">
    <location>
        <begin position="12"/>
        <end position="36"/>
    </location>
</feature>
<dbReference type="SMART" id="SM00387">
    <property type="entry name" value="HATPase_c"/>
    <property type="match status" value="1"/>
</dbReference>
<evidence type="ECO:0000256" key="6">
    <source>
        <dbReference type="ARBA" id="ARBA00022741"/>
    </source>
</evidence>
<evidence type="ECO:0000256" key="5">
    <source>
        <dbReference type="ARBA" id="ARBA00022679"/>
    </source>
</evidence>
<dbReference type="AlphaFoldDB" id="A0A1S7LHM8"/>
<accession>A0A1S7LHM8</accession>
<dbReference type="InterPro" id="IPR004358">
    <property type="entry name" value="Sig_transdc_His_kin-like_C"/>
</dbReference>
<dbReference type="SUPFAM" id="SSF158472">
    <property type="entry name" value="HAMP domain-like"/>
    <property type="match status" value="1"/>
</dbReference>
<reference evidence="13" key="1">
    <citation type="submission" date="2015-04" db="EMBL/GenBank/DDBJ databases">
        <authorList>
            <person name="Syromyatnikov M.Y."/>
            <person name="Popov V.N."/>
        </authorList>
    </citation>
    <scope>NUCLEOTIDE SEQUENCE</scope>
    <source>
        <strain evidence="13">MO-1</strain>
    </source>
</reference>
<feature type="coiled-coil region" evidence="9">
    <location>
        <begin position="279"/>
        <end position="306"/>
    </location>
</feature>
<dbReference type="Pfam" id="PF02518">
    <property type="entry name" value="HATPase_c"/>
    <property type="match status" value="1"/>
</dbReference>
<dbReference type="InterPro" id="IPR005467">
    <property type="entry name" value="His_kinase_dom"/>
</dbReference>